<name>A0A8K0TME5_9PEZI</name>
<evidence type="ECO:0000313" key="3">
    <source>
        <dbReference type="Proteomes" id="UP000813385"/>
    </source>
</evidence>
<evidence type="ECO:0000313" key="2">
    <source>
        <dbReference type="EMBL" id="KAH7362871.1"/>
    </source>
</evidence>
<gene>
    <name evidence="2" type="ORF">B0T11DRAFT_88372</name>
</gene>
<evidence type="ECO:0000256" key="1">
    <source>
        <dbReference type="SAM" id="MobiDB-lite"/>
    </source>
</evidence>
<dbReference type="AlphaFoldDB" id="A0A8K0TME5"/>
<keyword evidence="3" id="KW-1185">Reference proteome</keyword>
<dbReference type="Proteomes" id="UP000813385">
    <property type="component" value="Unassembled WGS sequence"/>
</dbReference>
<dbReference type="EMBL" id="JAGPXD010000003">
    <property type="protein sequence ID" value="KAH7362871.1"/>
    <property type="molecule type" value="Genomic_DNA"/>
</dbReference>
<sequence length="157" mass="17209">MPSFFSCVFFGNCLSHANPENAMNHQGPFLLHRNKQMRAKKKREGKAGRGKTGTPSLTKSSPVPAGSRFCGPPPFWGRVFASIPSGPPPYTTRRRNEGGRKCVGLFHRPGFLRPPPHPLALLSLAVSPPPTILSTLRGVSRFLPARERFVVVVSLIK</sequence>
<organism evidence="2 3">
    <name type="scientific">Plectosphaerella cucumerina</name>
    <dbReference type="NCBI Taxonomy" id="40658"/>
    <lineage>
        <taxon>Eukaryota</taxon>
        <taxon>Fungi</taxon>
        <taxon>Dikarya</taxon>
        <taxon>Ascomycota</taxon>
        <taxon>Pezizomycotina</taxon>
        <taxon>Sordariomycetes</taxon>
        <taxon>Hypocreomycetidae</taxon>
        <taxon>Glomerellales</taxon>
        <taxon>Plectosphaerellaceae</taxon>
        <taxon>Plectosphaerella</taxon>
    </lineage>
</organism>
<feature type="region of interest" description="Disordered" evidence="1">
    <location>
        <begin position="36"/>
        <end position="66"/>
    </location>
</feature>
<proteinExistence type="predicted"/>
<comment type="caution">
    <text evidence="2">The sequence shown here is derived from an EMBL/GenBank/DDBJ whole genome shotgun (WGS) entry which is preliminary data.</text>
</comment>
<protein>
    <submittedName>
        <fullName evidence="2">Uncharacterized protein</fullName>
    </submittedName>
</protein>
<accession>A0A8K0TME5</accession>
<reference evidence="2" key="1">
    <citation type="journal article" date="2021" name="Nat. Commun.">
        <title>Genetic determinants of endophytism in the Arabidopsis root mycobiome.</title>
        <authorList>
            <person name="Mesny F."/>
            <person name="Miyauchi S."/>
            <person name="Thiergart T."/>
            <person name="Pickel B."/>
            <person name="Atanasova L."/>
            <person name="Karlsson M."/>
            <person name="Huettel B."/>
            <person name="Barry K.W."/>
            <person name="Haridas S."/>
            <person name="Chen C."/>
            <person name="Bauer D."/>
            <person name="Andreopoulos W."/>
            <person name="Pangilinan J."/>
            <person name="LaButti K."/>
            <person name="Riley R."/>
            <person name="Lipzen A."/>
            <person name="Clum A."/>
            <person name="Drula E."/>
            <person name="Henrissat B."/>
            <person name="Kohler A."/>
            <person name="Grigoriev I.V."/>
            <person name="Martin F.M."/>
            <person name="Hacquard S."/>
        </authorList>
    </citation>
    <scope>NUCLEOTIDE SEQUENCE</scope>
    <source>
        <strain evidence="2">MPI-CAGE-AT-0016</strain>
    </source>
</reference>